<evidence type="ECO:0000313" key="2">
    <source>
        <dbReference type="Proteomes" id="UP000290288"/>
    </source>
</evidence>
<reference evidence="1 2" key="1">
    <citation type="submission" date="2019-01" db="EMBL/GenBank/DDBJ databases">
        <title>Draft genome sequence of Psathyrella aberdarensis IHI B618.</title>
        <authorList>
            <person name="Buettner E."/>
            <person name="Kellner H."/>
        </authorList>
    </citation>
    <scope>NUCLEOTIDE SEQUENCE [LARGE SCALE GENOMIC DNA]</scope>
    <source>
        <strain evidence="1 2">IHI B618</strain>
    </source>
</reference>
<dbReference type="GO" id="GO:0004672">
    <property type="term" value="F:protein kinase activity"/>
    <property type="evidence" value="ECO:0007669"/>
    <property type="project" value="InterPro"/>
</dbReference>
<evidence type="ECO:0000313" key="1">
    <source>
        <dbReference type="EMBL" id="RXW12319.1"/>
    </source>
</evidence>
<dbReference type="AlphaFoldDB" id="A0A4Q2D0H0"/>
<comment type="caution">
    <text evidence="1">The sequence shown here is derived from an EMBL/GenBank/DDBJ whole genome shotgun (WGS) entry which is preliminary data.</text>
</comment>
<keyword evidence="2" id="KW-1185">Reference proteome</keyword>
<dbReference type="Proteomes" id="UP000290288">
    <property type="component" value="Unassembled WGS sequence"/>
</dbReference>
<dbReference type="InterPro" id="IPR011009">
    <property type="entry name" value="Kinase-like_dom_sf"/>
</dbReference>
<gene>
    <name evidence="1" type="ORF">EST38_g13535</name>
</gene>
<accession>A0A4Q2D0H0</accession>
<dbReference type="EMBL" id="SDEE01001292">
    <property type="protein sequence ID" value="RXW12319.1"/>
    <property type="molecule type" value="Genomic_DNA"/>
</dbReference>
<organism evidence="1 2">
    <name type="scientific">Candolleomyces aberdarensis</name>
    <dbReference type="NCBI Taxonomy" id="2316362"/>
    <lineage>
        <taxon>Eukaryota</taxon>
        <taxon>Fungi</taxon>
        <taxon>Dikarya</taxon>
        <taxon>Basidiomycota</taxon>
        <taxon>Agaricomycotina</taxon>
        <taxon>Agaricomycetes</taxon>
        <taxon>Agaricomycetidae</taxon>
        <taxon>Agaricales</taxon>
        <taxon>Agaricineae</taxon>
        <taxon>Psathyrellaceae</taxon>
        <taxon>Candolleomyces</taxon>
    </lineage>
</organism>
<dbReference type="InterPro" id="IPR008266">
    <property type="entry name" value="Tyr_kinase_AS"/>
</dbReference>
<sequence length="583" mass="65623">MPSPTIPTKRSRTASSTPSLIQLDKKTKRAGVVEVLTEALEQSGQEILKYLPYLCQVFSRNQEQMAILQRWYRFLTLPLDQQLSYTRDEAKELLERPNINPASHEVHIILMKPEFGKYEDLYHLVHEAHKPSPSFFSRRTIWPIEQQRNPILCLRPSTHTGLPLGVMYEGFRTFQLDAANSTPNPPARQAAALLCRIMGQPYASEALRSIAIDEALKCLIRQAWNTEYTVMADNPSESFARIDRALLNGSIPVLFREDKNESTSTESDVYMQVCWDYSFYIRKLIRYRGEGKLELSREERAFLDAGAPMFLMCIQGPSMFIAGGFYDGKTIIVEPLIRPLWLLKDCGSGRERDVAAALSALWDGVQGLRGLYDSEGEIADPPKLSFNKPLDMCQVPGVPGAVIDNPIFLGTLTIKPKSPHPHKVDVIIKLVNGHYGVDVHRALAKVGLAPLLLGISSLEGVPHAYVIEYLCPSEWVMLSELENLLLLGHKQAIYNALESIIDVLQKGKYVHGDLRESNIMINQARLKQEGRVSIKLIDFDWSGTAGEVFYPVLLNPEITWPGIAGGPISLEDDLKLLKSWWDE</sequence>
<dbReference type="OrthoDB" id="4062651at2759"/>
<dbReference type="Gene3D" id="1.10.510.10">
    <property type="entry name" value="Transferase(Phosphotransferase) domain 1"/>
    <property type="match status" value="1"/>
</dbReference>
<proteinExistence type="predicted"/>
<name>A0A4Q2D0H0_9AGAR</name>
<dbReference type="PROSITE" id="PS00109">
    <property type="entry name" value="PROTEIN_KINASE_TYR"/>
    <property type="match status" value="1"/>
</dbReference>
<dbReference type="SUPFAM" id="SSF56112">
    <property type="entry name" value="Protein kinase-like (PK-like)"/>
    <property type="match status" value="1"/>
</dbReference>
<protein>
    <submittedName>
        <fullName evidence="1">Uncharacterized protein</fullName>
    </submittedName>
</protein>